<comment type="caution">
    <text evidence="2">The sequence shown here is derived from an EMBL/GenBank/DDBJ whole genome shotgun (WGS) entry which is preliminary data.</text>
</comment>
<feature type="region of interest" description="Disordered" evidence="1">
    <location>
        <begin position="173"/>
        <end position="192"/>
    </location>
</feature>
<evidence type="ECO:0000256" key="1">
    <source>
        <dbReference type="SAM" id="MobiDB-lite"/>
    </source>
</evidence>
<organism evidence="2 3">
    <name type="scientific">Lentinula detonsa</name>
    <dbReference type="NCBI Taxonomy" id="2804962"/>
    <lineage>
        <taxon>Eukaryota</taxon>
        <taxon>Fungi</taxon>
        <taxon>Dikarya</taxon>
        <taxon>Basidiomycota</taxon>
        <taxon>Agaricomycotina</taxon>
        <taxon>Agaricomycetes</taxon>
        <taxon>Agaricomycetidae</taxon>
        <taxon>Agaricales</taxon>
        <taxon>Marasmiineae</taxon>
        <taxon>Omphalotaceae</taxon>
        <taxon>Lentinula</taxon>
    </lineage>
</organism>
<dbReference type="Proteomes" id="UP001163850">
    <property type="component" value="Unassembled WGS sequence"/>
</dbReference>
<evidence type="ECO:0000313" key="3">
    <source>
        <dbReference type="Proteomes" id="UP001163850"/>
    </source>
</evidence>
<feature type="compositionally biased region" description="Low complexity" evidence="1">
    <location>
        <begin position="44"/>
        <end position="66"/>
    </location>
</feature>
<gene>
    <name evidence="2" type="ORF">F5890DRAFT_666247</name>
</gene>
<accession>A0AA38UNZ8</accession>
<evidence type="ECO:0000313" key="2">
    <source>
        <dbReference type="EMBL" id="KAJ3980664.1"/>
    </source>
</evidence>
<name>A0AA38UNZ8_9AGAR</name>
<protein>
    <submittedName>
        <fullName evidence="2">Uncharacterized protein</fullName>
    </submittedName>
</protein>
<feature type="compositionally biased region" description="Polar residues" evidence="1">
    <location>
        <begin position="92"/>
        <end position="110"/>
    </location>
</feature>
<sequence>MSAQHSHSSPSPNLEERTNRFAPVPSNQTTAKPISVEAPGNHFSARAASQPPRSSSSTSNTVLPSPTAAPRSPWSQSQSSTAKYPHDRYLSPTRTTGIPMPSQTRSSSFSGPALGVHAHSFSGLGTSASGGGPGYLSRFDSTFEDDESSLNDPQYGGEDDAGDEDDVDAMIGRIRPSVDPYDEYSDSPVYSRKGMGITGGGIGRYGVGSGRLPPSLSSSLSPSQLPGTVPLMSPSPRSSNTSNLASQILRDDVRGRTYASDLSRSRSQSLATTTVGRVPAGLGATGMYGCECSMSLFVGHMNCKVMYSERSS</sequence>
<reference evidence="2" key="1">
    <citation type="submission" date="2022-08" db="EMBL/GenBank/DDBJ databases">
        <authorList>
            <consortium name="DOE Joint Genome Institute"/>
            <person name="Min B."/>
            <person name="Riley R."/>
            <person name="Sierra-Patev S."/>
            <person name="Naranjo-Ortiz M."/>
            <person name="Looney B."/>
            <person name="Konkel Z."/>
            <person name="Slot J.C."/>
            <person name="Sakamoto Y."/>
            <person name="Steenwyk J.L."/>
            <person name="Rokas A."/>
            <person name="Carro J."/>
            <person name="Camarero S."/>
            <person name="Ferreira P."/>
            <person name="Molpeceres G."/>
            <person name="Ruiz-Duenas F.J."/>
            <person name="Serrano A."/>
            <person name="Henrissat B."/>
            <person name="Drula E."/>
            <person name="Hughes K.W."/>
            <person name="Mata J.L."/>
            <person name="Ishikawa N.K."/>
            <person name="Vargas-Isla R."/>
            <person name="Ushijima S."/>
            <person name="Smith C.A."/>
            <person name="Ahrendt S."/>
            <person name="Andreopoulos W."/>
            <person name="He G."/>
            <person name="Labutti K."/>
            <person name="Lipzen A."/>
            <person name="Ng V."/>
            <person name="Sandor L."/>
            <person name="Barry K."/>
            <person name="Martinez A.T."/>
            <person name="Xiao Y."/>
            <person name="Gibbons J.G."/>
            <person name="Terashima K."/>
            <person name="Hibbett D.S."/>
            <person name="Grigoriev I.V."/>
        </authorList>
    </citation>
    <scope>NUCLEOTIDE SEQUENCE</scope>
    <source>
        <strain evidence="2">TFB7829</strain>
    </source>
</reference>
<feature type="compositionally biased region" description="Polar residues" evidence="1">
    <location>
        <begin position="235"/>
        <end position="246"/>
    </location>
</feature>
<feature type="compositionally biased region" description="Polar residues" evidence="1">
    <location>
        <begin position="1"/>
        <end position="12"/>
    </location>
</feature>
<dbReference type="EMBL" id="MU802169">
    <property type="protein sequence ID" value="KAJ3980664.1"/>
    <property type="molecule type" value="Genomic_DNA"/>
</dbReference>
<dbReference type="AlphaFoldDB" id="A0AA38UNZ8"/>
<proteinExistence type="predicted"/>
<feature type="compositionally biased region" description="Polar residues" evidence="1">
    <location>
        <begin position="73"/>
        <end position="82"/>
    </location>
</feature>
<feature type="region of interest" description="Disordered" evidence="1">
    <location>
        <begin position="206"/>
        <end position="250"/>
    </location>
</feature>
<feature type="region of interest" description="Disordered" evidence="1">
    <location>
        <begin position="1"/>
        <end position="165"/>
    </location>
</feature>
<feature type="compositionally biased region" description="Low complexity" evidence="1">
    <location>
        <begin position="210"/>
        <end position="227"/>
    </location>
</feature>